<dbReference type="Proteomes" id="UP000756346">
    <property type="component" value="Unassembled WGS sequence"/>
</dbReference>
<dbReference type="Gene3D" id="3.40.50.720">
    <property type="entry name" value="NAD(P)-binding Rossmann-like Domain"/>
    <property type="match status" value="1"/>
</dbReference>
<dbReference type="EMBL" id="JAGTJQ010000004">
    <property type="protein sequence ID" value="KAH7032605.1"/>
    <property type="molecule type" value="Genomic_DNA"/>
</dbReference>
<dbReference type="RefSeq" id="XP_046013437.1">
    <property type="nucleotide sequence ID" value="XM_046158468.1"/>
</dbReference>
<name>A0A9P9BRB0_9PEZI</name>
<comment type="caution">
    <text evidence="2">The sequence shown here is derived from an EMBL/GenBank/DDBJ whole genome shotgun (WGS) entry which is preliminary data.</text>
</comment>
<gene>
    <name evidence="2" type="ORF">B0I36DRAFT_361390</name>
</gene>
<dbReference type="PANTHER" id="PTHR43162">
    <property type="match status" value="1"/>
</dbReference>
<evidence type="ECO:0000259" key="1">
    <source>
        <dbReference type="Pfam" id="PF05368"/>
    </source>
</evidence>
<dbReference type="SUPFAM" id="SSF51735">
    <property type="entry name" value="NAD(P)-binding Rossmann-fold domains"/>
    <property type="match status" value="1"/>
</dbReference>
<dbReference type="InterPro" id="IPR036291">
    <property type="entry name" value="NAD(P)-bd_dom_sf"/>
</dbReference>
<evidence type="ECO:0000313" key="2">
    <source>
        <dbReference type="EMBL" id="KAH7032605.1"/>
    </source>
</evidence>
<dbReference type="PANTHER" id="PTHR43162:SF1">
    <property type="entry name" value="PRESTALK A DIFFERENTIATION PROTEIN A"/>
    <property type="match status" value="1"/>
</dbReference>
<dbReference type="OrthoDB" id="419598at2759"/>
<dbReference type="InterPro" id="IPR051604">
    <property type="entry name" value="Ergot_Alk_Oxidoreductase"/>
</dbReference>
<protein>
    <recommendedName>
        <fullName evidence="1">NmrA-like domain-containing protein</fullName>
    </recommendedName>
</protein>
<evidence type="ECO:0000313" key="3">
    <source>
        <dbReference type="Proteomes" id="UP000756346"/>
    </source>
</evidence>
<organism evidence="2 3">
    <name type="scientific">Microdochium trichocladiopsis</name>
    <dbReference type="NCBI Taxonomy" id="1682393"/>
    <lineage>
        <taxon>Eukaryota</taxon>
        <taxon>Fungi</taxon>
        <taxon>Dikarya</taxon>
        <taxon>Ascomycota</taxon>
        <taxon>Pezizomycotina</taxon>
        <taxon>Sordariomycetes</taxon>
        <taxon>Xylariomycetidae</taxon>
        <taxon>Xylariales</taxon>
        <taxon>Microdochiaceae</taxon>
        <taxon>Microdochium</taxon>
    </lineage>
</organism>
<keyword evidence="3" id="KW-1185">Reference proteome</keyword>
<dbReference type="Pfam" id="PF05368">
    <property type="entry name" value="NmrA"/>
    <property type="match status" value="1"/>
</dbReference>
<dbReference type="InterPro" id="IPR008030">
    <property type="entry name" value="NmrA-like"/>
</dbReference>
<accession>A0A9P9BRB0</accession>
<reference evidence="2" key="1">
    <citation type="journal article" date="2021" name="Nat. Commun.">
        <title>Genetic determinants of endophytism in the Arabidopsis root mycobiome.</title>
        <authorList>
            <person name="Mesny F."/>
            <person name="Miyauchi S."/>
            <person name="Thiergart T."/>
            <person name="Pickel B."/>
            <person name="Atanasova L."/>
            <person name="Karlsson M."/>
            <person name="Huettel B."/>
            <person name="Barry K.W."/>
            <person name="Haridas S."/>
            <person name="Chen C."/>
            <person name="Bauer D."/>
            <person name="Andreopoulos W."/>
            <person name="Pangilinan J."/>
            <person name="LaButti K."/>
            <person name="Riley R."/>
            <person name="Lipzen A."/>
            <person name="Clum A."/>
            <person name="Drula E."/>
            <person name="Henrissat B."/>
            <person name="Kohler A."/>
            <person name="Grigoriev I.V."/>
            <person name="Martin F.M."/>
            <person name="Hacquard S."/>
        </authorList>
    </citation>
    <scope>NUCLEOTIDE SEQUENCE</scope>
    <source>
        <strain evidence="2">MPI-CAGE-CH-0230</strain>
    </source>
</reference>
<sequence length="319" mass="34210">MSPPVIVFGATGHVGSAAAIAAEQHGVSVVLALRDISKPIPGLSSEEEKARNFQRVSADLTKPETVEAAVRTTGAKHAFIYLIHGDTGYGKAAIEALKTAGIEFVVLLSTAMVQGDITKITPETYVRYAHAQYEIQLATIFGRGAYVALRPAFFNTNVRWWTAMIAEGEVRIPYPDTILDWLAPEDIGKAAATLLVQGPEALPSGVEGPETAITLCGPKLLSIRDAIGIFGKVLPRDIKITQIDATEGVHNLVKIGVPEVVAQQLVKEFLEIAKSDVSVISETIAEGGYEKAVANLHKYAPPVFGLEEWAIKNRALFSS</sequence>
<feature type="domain" description="NmrA-like" evidence="1">
    <location>
        <begin position="5"/>
        <end position="278"/>
    </location>
</feature>
<dbReference type="GeneID" id="70188014"/>
<dbReference type="AlphaFoldDB" id="A0A9P9BRB0"/>
<proteinExistence type="predicted"/>